<sequence>MSDSLLAGVVCVLTTGGQPVGTGFVVGEDEGLVATCAHVVEGAGAGPGKEAEVTVRFHSGGGQEEQRAEVVPAWWRASDAEDVAILRLQGPLPADARPLPLGPAAETTGHTVYAFGFPTLGTLGGLWGKGEVVGLVADAGRSLLQLRSSEITAGFSGGPVWDEEAGLVIGMATSITHPDQFGRLGETAFATPAEVLQQVCPDLSLRTTPAARRVASGDREGLERALGMACRSLFILEEQAAGFGKGRIQA</sequence>
<gene>
    <name evidence="1" type="ORF">S01H1_36505</name>
</gene>
<dbReference type="GO" id="GO:0016485">
    <property type="term" value="P:protein processing"/>
    <property type="evidence" value="ECO:0007669"/>
    <property type="project" value="InterPro"/>
</dbReference>
<dbReference type="AlphaFoldDB" id="X0VWZ9"/>
<dbReference type="InterPro" id="IPR039245">
    <property type="entry name" value="TYSND1/DEG15"/>
</dbReference>
<dbReference type="PANTHER" id="PTHR21004">
    <property type="entry name" value="SERINE PROTEASE-RELATED"/>
    <property type="match status" value="1"/>
</dbReference>
<dbReference type="Gene3D" id="2.40.10.120">
    <property type="match status" value="1"/>
</dbReference>
<evidence type="ECO:0008006" key="2">
    <source>
        <dbReference type="Google" id="ProtNLM"/>
    </source>
</evidence>
<dbReference type="GO" id="GO:0005777">
    <property type="term" value="C:peroxisome"/>
    <property type="evidence" value="ECO:0007669"/>
    <property type="project" value="InterPro"/>
</dbReference>
<proteinExistence type="predicted"/>
<feature type="non-terminal residue" evidence="1">
    <location>
        <position position="250"/>
    </location>
</feature>
<protein>
    <recommendedName>
        <fullName evidence="2">Serine protease</fullName>
    </recommendedName>
</protein>
<dbReference type="PANTHER" id="PTHR21004:SF0">
    <property type="entry name" value="PEROXISOMAL LEADER PEPTIDE-PROCESSING PROTEASE"/>
    <property type="match status" value="1"/>
</dbReference>
<comment type="caution">
    <text evidence="1">The sequence shown here is derived from an EMBL/GenBank/DDBJ whole genome shotgun (WGS) entry which is preliminary data.</text>
</comment>
<evidence type="ECO:0000313" key="1">
    <source>
        <dbReference type="EMBL" id="GAG05026.1"/>
    </source>
</evidence>
<organism evidence="1">
    <name type="scientific">marine sediment metagenome</name>
    <dbReference type="NCBI Taxonomy" id="412755"/>
    <lineage>
        <taxon>unclassified sequences</taxon>
        <taxon>metagenomes</taxon>
        <taxon>ecological metagenomes</taxon>
    </lineage>
</organism>
<accession>X0VWZ9</accession>
<dbReference type="Pfam" id="PF13365">
    <property type="entry name" value="Trypsin_2"/>
    <property type="match status" value="1"/>
</dbReference>
<dbReference type="InterPro" id="IPR009003">
    <property type="entry name" value="Peptidase_S1_PA"/>
</dbReference>
<dbReference type="GO" id="GO:0004252">
    <property type="term" value="F:serine-type endopeptidase activity"/>
    <property type="evidence" value="ECO:0007669"/>
    <property type="project" value="InterPro"/>
</dbReference>
<dbReference type="EMBL" id="BARS01022875">
    <property type="protein sequence ID" value="GAG05026.1"/>
    <property type="molecule type" value="Genomic_DNA"/>
</dbReference>
<reference evidence="1" key="1">
    <citation type="journal article" date="2014" name="Front. Microbiol.">
        <title>High frequency of phylogenetically diverse reductive dehalogenase-homologous genes in deep subseafloor sedimentary metagenomes.</title>
        <authorList>
            <person name="Kawai M."/>
            <person name="Futagami T."/>
            <person name="Toyoda A."/>
            <person name="Takaki Y."/>
            <person name="Nishi S."/>
            <person name="Hori S."/>
            <person name="Arai W."/>
            <person name="Tsubouchi T."/>
            <person name="Morono Y."/>
            <person name="Uchiyama I."/>
            <person name="Ito T."/>
            <person name="Fujiyama A."/>
            <person name="Inagaki F."/>
            <person name="Takami H."/>
        </authorList>
    </citation>
    <scope>NUCLEOTIDE SEQUENCE</scope>
    <source>
        <strain evidence="1">Expedition CK06-06</strain>
    </source>
</reference>
<name>X0VWZ9_9ZZZZ</name>
<dbReference type="SUPFAM" id="SSF50494">
    <property type="entry name" value="Trypsin-like serine proteases"/>
    <property type="match status" value="1"/>
</dbReference>